<dbReference type="Pfam" id="PF00364">
    <property type="entry name" value="Biotin_lipoyl"/>
    <property type="match status" value="1"/>
</dbReference>
<dbReference type="Gene3D" id="3.30.470.20">
    <property type="entry name" value="ATP-grasp fold, B domain"/>
    <property type="match status" value="1"/>
</dbReference>
<reference evidence="13" key="1">
    <citation type="journal article" date="2019" name="Int. J. Syst. Evol. Microbiol.">
        <title>The Global Catalogue of Microorganisms (GCM) 10K type strain sequencing project: providing services to taxonomists for standard genome sequencing and annotation.</title>
        <authorList>
            <consortium name="The Broad Institute Genomics Platform"/>
            <consortium name="The Broad Institute Genome Sequencing Center for Infectious Disease"/>
            <person name="Wu L."/>
            <person name="Ma J."/>
        </authorList>
    </citation>
    <scope>NUCLEOTIDE SEQUENCE [LARGE SCALE GENOMIC DNA]</scope>
    <source>
        <strain evidence="13">JCM 18055</strain>
    </source>
</reference>
<dbReference type="Pfam" id="PF02785">
    <property type="entry name" value="Biotin_carb_C"/>
    <property type="match status" value="1"/>
</dbReference>
<dbReference type="Pfam" id="PF02786">
    <property type="entry name" value="CPSase_L_D2"/>
    <property type="match status" value="1"/>
</dbReference>
<dbReference type="InterPro" id="IPR011053">
    <property type="entry name" value="Single_hybrid_motif"/>
</dbReference>
<evidence type="ECO:0000256" key="5">
    <source>
        <dbReference type="ARBA" id="ARBA00022840"/>
    </source>
</evidence>
<dbReference type="InterPro" id="IPR005481">
    <property type="entry name" value="BC-like_N"/>
</dbReference>
<comment type="cofactor">
    <cofactor evidence="1">
        <name>biotin</name>
        <dbReference type="ChEBI" id="CHEBI:57586"/>
    </cofactor>
</comment>
<organism evidence="12 13">
    <name type="scientific">Pseudonocardia yuanmonensis</name>
    <dbReference type="NCBI Taxonomy" id="1095914"/>
    <lineage>
        <taxon>Bacteria</taxon>
        <taxon>Bacillati</taxon>
        <taxon>Actinomycetota</taxon>
        <taxon>Actinomycetes</taxon>
        <taxon>Pseudonocardiales</taxon>
        <taxon>Pseudonocardiaceae</taxon>
        <taxon>Pseudonocardia</taxon>
    </lineage>
</organism>
<dbReference type="PROSITE" id="PS50975">
    <property type="entry name" value="ATP_GRASP"/>
    <property type="match status" value="1"/>
</dbReference>
<dbReference type="InterPro" id="IPR011764">
    <property type="entry name" value="Biotin_carboxylation_dom"/>
</dbReference>
<dbReference type="InterPro" id="IPR005482">
    <property type="entry name" value="Biotin_COase_C"/>
</dbReference>
<dbReference type="InterPro" id="IPR011761">
    <property type="entry name" value="ATP-grasp"/>
</dbReference>
<dbReference type="PROSITE" id="PS00867">
    <property type="entry name" value="CPSASE_2"/>
    <property type="match status" value="1"/>
</dbReference>
<feature type="domain" description="Lipoyl-binding" evidence="9">
    <location>
        <begin position="589"/>
        <end position="662"/>
    </location>
</feature>
<evidence type="ECO:0000259" key="9">
    <source>
        <dbReference type="PROSITE" id="PS50968"/>
    </source>
</evidence>
<evidence type="ECO:0000313" key="12">
    <source>
        <dbReference type="EMBL" id="GAA4699666.1"/>
    </source>
</evidence>
<dbReference type="SMART" id="SM00878">
    <property type="entry name" value="Biotin_carb_C"/>
    <property type="match status" value="1"/>
</dbReference>
<dbReference type="InterPro" id="IPR005479">
    <property type="entry name" value="CPAse_ATP-bd"/>
</dbReference>
<dbReference type="InterPro" id="IPR000089">
    <property type="entry name" value="Biotin_lipoyl"/>
</dbReference>
<dbReference type="SUPFAM" id="SSF51246">
    <property type="entry name" value="Rudiment single hybrid motif"/>
    <property type="match status" value="1"/>
</dbReference>
<proteinExistence type="predicted"/>
<dbReference type="CDD" id="cd06850">
    <property type="entry name" value="biotinyl_domain"/>
    <property type="match status" value="1"/>
</dbReference>
<evidence type="ECO:0000256" key="3">
    <source>
        <dbReference type="ARBA" id="ARBA00022598"/>
    </source>
</evidence>
<dbReference type="RefSeq" id="WP_345382478.1">
    <property type="nucleotide sequence ID" value="NZ_BAABIC010000015.1"/>
</dbReference>
<feature type="domain" description="ATP-grasp" evidence="10">
    <location>
        <begin position="120"/>
        <end position="323"/>
    </location>
</feature>
<dbReference type="PROSITE" id="PS00188">
    <property type="entry name" value="BIOTIN"/>
    <property type="match status" value="1"/>
</dbReference>
<evidence type="ECO:0000256" key="6">
    <source>
        <dbReference type="ARBA" id="ARBA00023267"/>
    </source>
</evidence>
<feature type="domain" description="Biotin carboxylation" evidence="11">
    <location>
        <begin position="1"/>
        <end position="452"/>
    </location>
</feature>
<evidence type="ECO:0000256" key="7">
    <source>
        <dbReference type="PROSITE-ProRule" id="PRU00409"/>
    </source>
</evidence>
<dbReference type="Pfam" id="PF21139">
    <property type="entry name" value="BT_MCC_alpha"/>
    <property type="match status" value="1"/>
</dbReference>
<evidence type="ECO:0000256" key="4">
    <source>
        <dbReference type="ARBA" id="ARBA00022741"/>
    </source>
</evidence>
<evidence type="ECO:0000259" key="10">
    <source>
        <dbReference type="PROSITE" id="PS50975"/>
    </source>
</evidence>
<dbReference type="SUPFAM" id="SSF51230">
    <property type="entry name" value="Single hybrid motif"/>
    <property type="match status" value="1"/>
</dbReference>
<evidence type="ECO:0000256" key="8">
    <source>
        <dbReference type="SAM" id="MobiDB-lite"/>
    </source>
</evidence>
<dbReference type="EC" id="6.3.4.14" evidence="2"/>
<feature type="compositionally biased region" description="Polar residues" evidence="8">
    <location>
        <begin position="533"/>
        <end position="547"/>
    </location>
</feature>
<evidence type="ECO:0000256" key="1">
    <source>
        <dbReference type="ARBA" id="ARBA00001953"/>
    </source>
</evidence>
<evidence type="ECO:0000313" key="13">
    <source>
        <dbReference type="Proteomes" id="UP001500325"/>
    </source>
</evidence>
<feature type="region of interest" description="Disordered" evidence="8">
    <location>
        <begin position="518"/>
        <end position="547"/>
    </location>
</feature>
<sequence>MFSTVLVANRGEIAVRVIRTLRSLGIRSVAVYSDADEGAPHIAAADVAVRLGPAAASESYLAIDTVIEAAKATGAEAIHPGYGFLSENTAFAAACEAAGIVFVGPPSSAIEAMGDKIRAKQTVAKAGVPVVPGSDGVGLSDADLALAVEQIGFPVLLKPSAGGGGKGMREVHRAGENGRDLADAIASARREARGSFGDDTLLVERLITTPRHIEIQVLADTHGNVVHLGERECSLQRRHQKIVEEAPSPLLTPEQREAMGRAACEAARACGYVGAGTVEFIVGGDRPGEFFFMEMNTRLQVEHPVTEQVYGVDLVEAQLRVAAGEQAPWPAELVPRGHAVEVRVYAEDPASGFLPTGGRILALREPVGQPGVRVDSGIAEGGVVGSDYDPMLSKIIAYGPDRAEALRRLDAALGETVLLGLGTNIGFLRALLADPDVRTGNLDTGLVGRRLDALTGQDLPADVVGVATGLALLDLEPSGPVTDPFDIPGGWRVGEAAWTTRRLVVAGHDPVEVRSRGRAGDAELSVDGGEPFRTSTRPAGTGVTHSQGGVTREYAVARDESGVHWIGRDGLAWAVREQEALEAAAEEAAAGAGGPVLSPMPGTVTVVEVTEGQQVTAGQTLVVVEAMKMEHVLTAPVDGTVRELRARPGGTVAKDAVLLVVQTGTEGDTGGDTDGS</sequence>
<dbReference type="InterPro" id="IPR048429">
    <property type="entry name" value="MCC_alpha_BT"/>
</dbReference>
<dbReference type="PROSITE" id="PS50968">
    <property type="entry name" value="BIOTINYL_LIPOYL"/>
    <property type="match status" value="1"/>
</dbReference>
<evidence type="ECO:0000256" key="2">
    <source>
        <dbReference type="ARBA" id="ARBA00013263"/>
    </source>
</evidence>
<dbReference type="InterPro" id="IPR050856">
    <property type="entry name" value="Biotin_carboxylase_complex"/>
</dbReference>
<dbReference type="InterPro" id="IPR011054">
    <property type="entry name" value="Rudment_hybrid_motif"/>
</dbReference>
<keyword evidence="4 7" id="KW-0547">Nucleotide-binding</keyword>
<name>A0ABP8X4N3_9PSEU</name>
<dbReference type="InterPro" id="IPR016185">
    <property type="entry name" value="PreATP-grasp_dom_sf"/>
</dbReference>
<dbReference type="PROSITE" id="PS50979">
    <property type="entry name" value="BC"/>
    <property type="match status" value="1"/>
</dbReference>
<gene>
    <name evidence="12" type="ORF">GCM10023215_42840</name>
</gene>
<dbReference type="SUPFAM" id="SSF56059">
    <property type="entry name" value="Glutathione synthetase ATP-binding domain-like"/>
    <property type="match status" value="1"/>
</dbReference>
<protein>
    <recommendedName>
        <fullName evidence="2">biotin carboxylase</fullName>
        <ecNumber evidence="2">6.3.4.14</ecNumber>
    </recommendedName>
</protein>
<dbReference type="Gene3D" id="2.40.50.100">
    <property type="match status" value="1"/>
</dbReference>
<keyword evidence="3" id="KW-0436">Ligase</keyword>
<keyword evidence="6" id="KW-0092">Biotin</keyword>
<dbReference type="PANTHER" id="PTHR18866:SF33">
    <property type="entry name" value="METHYLCROTONOYL-COA CARBOXYLASE SUBUNIT ALPHA, MITOCHONDRIAL-RELATED"/>
    <property type="match status" value="1"/>
</dbReference>
<evidence type="ECO:0000259" key="11">
    <source>
        <dbReference type="PROSITE" id="PS50979"/>
    </source>
</evidence>
<keyword evidence="13" id="KW-1185">Reference proteome</keyword>
<comment type="caution">
    <text evidence="12">The sequence shown here is derived from an EMBL/GenBank/DDBJ whole genome shotgun (WGS) entry which is preliminary data.</text>
</comment>
<dbReference type="Proteomes" id="UP001500325">
    <property type="component" value="Unassembled WGS sequence"/>
</dbReference>
<accession>A0ABP8X4N3</accession>
<dbReference type="Pfam" id="PF00289">
    <property type="entry name" value="Biotin_carb_N"/>
    <property type="match status" value="1"/>
</dbReference>
<dbReference type="EMBL" id="BAABIC010000015">
    <property type="protein sequence ID" value="GAA4699666.1"/>
    <property type="molecule type" value="Genomic_DNA"/>
</dbReference>
<dbReference type="InterPro" id="IPR001882">
    <property type="entry name" value="Biotin_BS"/>
</dbReference>
<dbReference type="PANTHER" id="PTHR18866">
    <property type="entry name" value="CARBOXYLASE:PYRUVATE/ACETYL-COA/PROPIONYL-COA CARBOXYLASE"/>
    <property type="match status" value="1"/>
</dbReference>
<dbReference type="PROSITE" id="PS00866">
    <property type="entry name" value="CPSASE_1"/>
    <property type="match status" value="1"/>
</dbReference>
<dbReference type="SUPFAM" id="SSF52440">
    <property type="entry name" value="PreATP-grasp domain"/>
    <property type="match status" value="1"/>
</dbReference>
<keyword evidence="5 7" id="KW-0067">ATP-binding</keyword>